<dbReference type="EMBL" id="KK198757">
    <property type="protein sequence ID" value="KCW72189.1"/>
    <property type="molecule type" value="Genomic_DNA"/>
</dbReference>
<dbReference type="eggNOG" id="ENOG502QUBD">
    <property type="taxonomic scope" value="Eukaryota"/>
</dbReference>
<dbReference type="Gramene" id="KCW72189">
    <property type="protein sequence ID" value="KCW72189"/>
    <property type="gene ID" value="EUGRSUZ_E00639"/>
</dbReference>
<dbReference type="InParanoid" id="A0A059C1S2"/>
<keyword evidence="2 3" id="KW-0539">Nucleus</keyword>
<dbReference type="OrthoDB" id="153872at2759"/>
<dbReference type="PANTHER" id="PTHR31319">
    <property type="entry name" value="ZINC FINGER PROTEIN CONSTANS-LIKE 4"/>
    <property type="match status" value="1"/>
</dbReference>
<evidence type="ECO:0000313" key="6">
    <source>
        <dbReference type="EMBL" id="KCW72189.1"/>
    </source>
</evidence>
<evidence type="ECO:0000256" key="2">
    <source>
        <dbReference type="ARBA" id="ARBA00023242"/>
    </source>
</evidence>
<dbReference type="KEGG" id="egr:104443831"/>
<dbReference type="PROSITE" id="PS51017">
    <property type="entry name" value="CCT"/>
    <property type="match status" value="1"/>
</dbReference>
<reference evidence="6" key="1">
    <citation type="submission" date="2013-07" db="EMBL/GenBank/DDBJ databases">
        <title>The genome of Eucalyptus grandis.</title>
        <authorList>
            <person name="Schmutz J."/>
            <person name="Hayes R."/>
            <person name="Myburg A."/>
            <person name="Tuskan G."/>
            <person name="Grattapaglia D."/>
            <person name="Rokhsar D.S."/>
        </authorList>
    </citation>
    <scope>NUCLEOTIDE SEQUENCE</scope>
    <source>
        <tissue evidence="6">Leaf extractions</tissue>
    </source>
</reference>
<dbReference type="AlphaFoldDB" id="A0A059C1S2"/>
<organism evidence="6">
    <name type="scientific">Eucalyptus grandis</name>
    <name type="common">Flooded gum</name>
    <dbReference type="NCBI Taxonomy" id="71139"/>
    <lineage>
        <taxon>Eukaryota</taxon>
        <taxon>Viridiplantae</taxon>
        <taxon>Streptophyta</taxon>
        <taxon>Embryophyta</taxon>
        <taxon>Tracheophyta</taxon>
        <taxon>Spermatophyta</taxon>
        <taxon>Magnoliopsida</taxon>
        <taxon>eudicotyledons</taxon>
        <taxon>Gunneridae</taxon>
        <taxon>Pentapetalae</taxon>
        <taxon>rosids</taxon>
        <taxon>malvids</taxon>
        <taxon>Myrtales</taxon>
        <taxon>Myrtaceae</taxon>
        <taxon>Myrtoideae</taxon>
        <taxon>Eucalypteae</taxon>
        <taxon>Eucalyptus</taxon>
    </lineage>
</organism>
<protein>
    <recommendedName>
        <fullName evidence="5">CCT domain-containing protein</fullName>
    </recommendedName>
</protein>
<dbReference type="InterPro" id="IPR010402">
    <property type="entry name" value="CCT_domain"/>
</dbReference>
<comment type="subcellular location">
    <subcellularLocation>
        <location evidence="1 3">Nucleus</location>
    </subcellularLocation>
</comment>
<proteinExistence type="predicted"/>
<feature type="region of interest" description="Disordered" evidence="4">
    <location>
        <begin position="258"/>
        <end position="283"/>
    </location>
</feature>
<evidence type="ECO:0000256" key="4">
    <source>
        <dbReference type="SAM" id="MobiDB-lite"/>
    </source>
</evidence>
<feature type="domain" description="CCT" evidence="5">
    <location>
        <begin position="222"/>
        <end position="264"/>
    </location>
</feature>
<feature type="compositionally biased region" description="Low complexity" evidence="4">
    <location>
        <begin position="80"/>
        <end position="90"/>
    </location>
</feature>
<dbReference type="Pfam" id="PF06203">
    <property type="entry name" value="CCT"/>
    <property type="match status" value="1"/>
</dbReference>
<sequence length="321" mass="36316">MSSNYLHAYEQDLQFVPDPLSPFSDSYIDILHEFSSCASENQSPVPKSPHVYGPAPAAAVFSASLPSQELEHLRLRRGTQLQQQQQQQQLSKHASDYANGFSGSTQEIKADRECHHGADSEAAFEFVPDGYGGDGDNVCKYMQRSYSSNFFNGTRPHLLQPPPRLELPSISSPESCFFSGQMMRRVYSTGDLQRMKATSNPTSPFMEEASSCRVGRYSAEERRDRIQKYRAKRTQRNFNKTIKYACRKTLADSRPRIRGRFARNDEPGETPKASGFARDEHDDDEEQLWFAFHGGEQEYGAARGGPFMASYGQTQFQYYGC</sequence>
<name>A0A059C1S2_EUCGR</name>
<feature type="region of interest" description="Disordered" evidence="4">
    <location>
        <begin position="77"/>
        <end position="102"/>
    </location>
</feature>
<dbReference type="InterPro" id="IPR045281">
    <property type="entry name" value="CONSTANS-like"/>
</dbReference>
<dbReference type="PANTHER" id="PTHR31319:SF103">
    <property type="entry name" value="CCT MOTIF FAMILY PROTEIN"/>
    <property type="match status" value="1"/>
</dbReference>
<evidence type="ECO:0000256" key="3">
    <source>
        <dbReference type="PROSITE-ProRule" id="PRU00357"/>
    </source>
</evidence>
<evidence type="ECO:0000256" key="1">
    <source>
        <dbReference type="ARBA" id="ARBA00004123"/>
    </source>
</evidence>
<evidence type="ECO:0000259" key="5">
    <source>
        <dbReference type="PROSITE" id="PS51017"/>
    </source>
</evidence>
<dbReference type="GO" id="GO:0009909">
    <property type="term" value="P:regulation of flower development"/>
    <property type="evidence" value="ECO:0000318"/>
    <property type="project" value="GO_Central"/>
</dbReference>
<accession>A0A059C1S2</accession>
<gene>
    <name evidence="6" type="ORF">EUGRSUZ_E00639</name>
</gene>
<dbReference type="GO" id="GO:0005634">
    <property type="term" value="C:nucleus"/>
    <property type="evidence" value="ECO:0000318"/>
    <property type="project" value="GO_Central"/>
</dbReference>